<dbReference type="Proteomes" id="UP000887013">
    <property type="component" value="Unassembled WGS sequence"/>
</dbReference>
<name>A0A8X6NF39_NEPPI</name>
<dbReference type="EMBL" id="BMAW01057586">
    <property type="protein sequence ID" value="GFT11807.1"/>
    <property type="molecule type" value="Genomic_DNA"/>
</dbReference>
<reference evidence="1" key="1">
    <citation type="submission" date="2020-08" db="EMBL/GenBank/DDBJ databases">
        <title>Multicomponent nature underlies the extraordinary mechanical properties of spider dragline silk.</title>
        <authorList>
            <person name="Kono N."/>
            <person name="Nakamura H."/>
            <person name="Mori M."/>
            <person name="Yoshida Y."/>
            <person name="Ohtoshi R."/>
            <person name="Malay A.D."/>
            <person name="Moran D.A.P."/>
            <person name="Tomita M."/>
            <person name="Numata K."/>
            <person name="Arakawa K."/>
        </authorList>
    </citation>
    <scope>NUCLEOTIDE SEQUENCE</scope>
</reference>
<evidence type="ECO:0000313" key="2">
    <source>
        <dbReference type="Proteomes" id="UP000887013"/>
    </source>
</evidence>
<sequence length="162" mass="18122">MGNIFFSVSTRDMLININLWEIEKEKSVTTYLQVGGDASRSGTKYLKFAVIIVSVDYKEHISFNSKALSDVQAPKMQDCLRSRSSTLDGVQRGGFQVLGLNKSVDLRHLLVLKCTNKYLESKVSHTSIGHVEKASYIRLVISVASSSKLFSDFCRSAFNSTW</sequence>
<keyword evidence="2" id="KW-1185">Reference proteome</keyword>
<organism evidence="1 2">
    <name type="scientific">Nephila pilipes</name>
    <name type="common">Giant wood spider</name>
    <name type="synonym">Nephila maculata</name>
    <dbReference type="NCBI Taxonomy" id="299642"/>
    <lineage>
        <taxon>Eukaryota</taxon>
        <taxon>Metazoa</taxon>
        <taxon>Ecdysozoa</taxon>
        <taxon>Arthropoda</taxon>
        <taxon>Chelicerata</taxon>
        <taxon>Arachnida</taxon>
        <taxon>Araneae</taxon>
        <taxon>Araneomorphae</taxon>
        <taxon>Entelegynae</taxon>
        <taxon>Araneoidea</taxon>
        <taxon>Nephilidae</taxon>
        <taxon>Nephila</taxon>
    </lineage>
</organism>
<gene>
    <name evidence="1" type="ORF">NPIL_459321</name>
</gene>
<evidence type="ECO:0000313" key="1">
    <source>
        <dbReference type="EMBL" id="GFT11807.1"/>
    </source>
</evidence>
<protein>
    <submittedName>
        <fullName evidence="1">Uncharacterized protein</fullName>
    </submittedName>
</protein>
<comment type="caution">
    <text evidence="1">The sequence shown here is derived from an EMBL/GenBank/DDBJ whole genome shotgun (WGS) entry which is preliminary data.</text>
</comment>
<proteinExistence type="predicted"/>
<dbReference type="AlphaFoldDB" id="A0A8X6NF39"/>
<accession>A0A8X6NF39</accession>